<evidence type="ECO:0000313" key="2">
    <source>
        <dbReference type="Proteomes" id="UP001595722"/>
    </source>
</evidence>
<name>A0ABV7VS41_9GAMM</name>
<dbReference type="SUPFAM" id="SSF56596">
    <property type="entry name" value="Replication terminator protein (Tus)"/>
    <property type="match status" value="1"/>
</dbReference>
<protein>
    <submittedName>
        <fullName evidence="1">DNA replication terminus site-binding protein</fullName>
    </submittedName>
</protein>
<dbReference type="InterPro" id="IPR036381">
    <property type="entry name" value="Tus_dom1"/>
</dbReference>
<dbReference type="RefSeq" id="WP_376865803.1">
    <property type="nucleotide sequence ID" value="NZ_JBHRYB010000005.1"/>
</dbReference>
<sequence>MITDLVDTFNTLAQQLQQLRQHLLQTRPACYFPLNDAESGSSADELEAACDLICDLWYHSNQDGRETRSRHGLILADHTTMTLIATINRQKQSFRQAVNQEKQQLDQQQWRERHRQLGRLDVDLRQQLQYAGLQRVHLKQCYRQLPLLAQRPLRVGFSWYNNGRSIRKISHQQAQQLLLELGEEKPHIQAQLATLAQLKANTQLAQMQTLAPIMRANLVFQGEQDEATTRKAMNVSLPLFIPQPETDEEGMQQLPVFNQVGLTPPNGRTRQSREDNRLSAEAILPSIRAYGYQN</sequence>
<organism evidence="1 2">
    <name type="scientific">Bacterioplanoides pacificum</name>
    <dbReference type="NCBI Taxonomy" id="1171596"/>
    <lineage>
        <taxon>Bacteria</taxon>
        <taxon>Pseudomonadati</taxon>
        <taxon>Pseudomonadota</taxon>
        <taxon>Gammaproteobacteria</taxon>
        <taxon>Oceanospirillales</taxon>
        <taxon>Oceanospirillaceae</taxon>
        <taxon>Bacterioplanoides</taxon>
    </lineage>
</organism>
<reference evidence="2" key="1">
    <citation type="journal article" date="2019" name="Int. J. Syst. Evol. Microbiol.">
        <title>The Global Catalogue of Microorganisms (GCM) 10K type strain sequencing project: providing services to taxonomists for standard genome sequencing and annotation.</title>
        <authorList>
            <consortium name="The Broad Institute Genomics Platform"/>
            <consortium name="The Broad Institute Genome Sequencing Center for Infectious Disease"/>
            <person name="Wu L."/>
            <person name="Ma J."/>
        </authorList>
    </citation>
    <scope>NUCLEOTIDE SEQUENCE [LARGE SCALE GENOMIC DNA]</scope>
    <source>
        <strain evidence="2">KCTC 42424</strain>
    </source>
</reference>
<dbReference type="InterPro" id="IPR036384">
    <property type="entry name" value="Tus_sf"/>
</dbReference>
<comment type="caution">
    <text evidence="1">The sequence shown here is derived from an EMBL/GenBank/DDBJ whole genome shotgun (WGS) entry which is preliminary data.</text>
</comment>
<dbReference type="Proteomes" id="UP001595722">
    <property type="component" value="Unassembled WGS sequence"/>
</dbReference>
<dbReference type="Gene3D" id="3.50.14.10">
    <property type="entry name" value="Replication terminator Tus, domain 1 superfamily/Replication terminator Tus"/>
    <property type="match status" value="1"/>
</dbReference>
<dbReference type="EMBL" id="JBHRYB010000005">
    <property type="protein sequence ID" value="MFC3679982.1"/>
    <property type="molecule type" value="Genomic_DNA"/>
</dbReference>
<evidence type="ECO:0000313" key="1">
    <source>
        <dbReference type="EMBL" id="MFC3679982.1"/>
    </source>
</evidence>
<accession>A0ABV7VS41</accession>
<keyword evidence="2" id="KW-1185">Reference proteome</keyword>
<gene>
    <name evidence="1" type="ORF">ACFOMG_07630</name>
</gene>
<proteinExistence type="predicted"/>